<sequence length="289" mass="31278">MNKAITIGAAIMMSLSLAACGSNSTSKKSSTSESTSSVKPSDKASNRTWTYKNNVFDAGVETYKFTKSEVRNSAESGKKVLVLYCDVTNNSKKEQDPSNAYMVIHAYQKTNTSDVKLDPGAGVERNENGDDPLQQLEDNLNNKLLPGKTVHAVMMFTLKNSNPVKVTFENANFDTIGSKTYKIKKFNSQSQTSDSNSQQQFSQSQQQNNTQGQQPSNSQSQTAQSQAGSSSNGDVNIAGHSFHHEDFYGTDILVGNNGEGEAGEWAANDPSVQGNPDVKAQLNSAYDNN</sequence>
<feature type="chain" id="PRO_5033528472" evidence="3">
    <location>
        <begin position="19"/>
        <end position="289"/>
    </location>
</feature>
<accession>A0A6A8CWF9</accession>
<feature type="region of interest" description="Disordered" evidence="2">
    <location>
        <begin position="24"/>
        <end position="45"/>
    </location>
</feature>
<dbReference type="PROSITE" id="PS51257">
    <property type="entry name" value="PROKAR_LIPOPROTEIN"/>
    <property type="match status" value="1"/>
</dbReference>
<feature type="region of interest" description="Disordered" evidence="2">
    <location>
        <begin position="187"/>
        <end position="239"/>
    </location>
</feature>
<protein>
    <submittedName>
        <fullName evidence="5">DUF5067 domain-containing protein</fullName>
    </submittedName>
</protein>
<feature type="compositionally biased region" description="Low complexity" evidence="2">
    <location>
        <begin position="187"/>
        <end position="233"/>
    </location>
</feature>
<evidence type="ECO:0000313" key="7">
    <source>
        <dbReference type="Proteomes" id="UP000430985"/>
    </source>
</evidence>
<name>A0A6A8CWF9_LIMRT</name>
<evidence type="ECO:0000259" key="4">
    <source>
        <dbReference type="Pfam" id="PF16729"/>
    </source>
</evidence>
<proteinExistence type="predicted"/>
<dbReference type="Pfam" id="PF16729">
    <property type="entry name" value="DUF5067"/>
    <property type="match status" value="1"/>
</dbReference>
<feature type="compositionally biased region" description="Low complexity" evidence="2">
    <location>
        <begin position="24"/>
        <end position="39"/>
    </location>
</feature>
<gene>
    <name evidence="5" type="ORF">GIX83_02210</name>
    <name evidence="6" type="ORF">GIX83_02460</name>
</gene>
<evidence type="ECO:0000256" key="1">
    <source>
        <dbReference type="ARBA" id="ARBA00022729"/>
    </source>
</evidence>
<feature type="region of interest" description="Disordered" evidence="2">
    <location>
        <begin position="252"/>
        <end position="289"/>
    </location>
</feature>
<dbReference type="EMBL" id="WJNE01000005">
    <property type="protein sequence ID" value="MRG68686.1"/>
    <property type="molecule type" value="Genomic_DNA"/>
</dbReference>
<evidence type="ECO:0000313" key="5">
    <source>
        <dbReference type="EMBL" id="MRG68686.1"/>
    </source>
</evidence>
<dbReference type="RefSeq" id="WP_153702127.1">
    <property type="nucleotide sequence ID" value="NZ_CP130468.1"/>
</dbReference>
<dbReference type="Gene3D" id="2.60.40.1240">
    <property type="match status" value="1"/>
</dbReference>
<reference evidence="5 7" key="1">
    <citation type="submission" date="2019-11" db="EMBL/GenBank/DDBJ databases">
        <title>Draft genome sequence of 12 host-associated Lactobacillus reuteri rodent strains.</title>
        <authorList>
            <person name="Zhang S."/>
            <person name="Ozcam M."/>
            <person name="Van Pijkeren J.P."/>
        </authorList>
    </citation>
    <scope>NUCLEOTIDE SEQUENCE [LARGE SCALE GENOMIC DNA]</scope>
    <source>
        <strain evidence="5 7">Rat19</strain>
    </source>
</reference>
<dbReference type="AlphaFoldDB" id="A0A6A8CWF9"/>
<dbReference type="EMBL" id="WJNE01000005">
    <property type="protein sequence ID" value="MRG68736.1"/>
    <property type="molecule type" value="Genomic_DNA"/>
</dbReference>
<evidence type="ECO:0000256" key="3">
    <source>
        <dbReference type="SAM" id="SignalP"/>
    </source>
</evidence>
<dbReference type="Proteomes" id="UP000430985">
    <property type="component" value="Unassembled WGS sequence"/>
</dbReference>
<evidence type="ECO:0000313" key="6">
    <source>
        <dbReference type="EMBL" id="MRG68736.1"/>
    </source>
</evidence>
<dbReference type="InterPro" id="IPR029050">
    <property type="entry name" value="Immunoprotect_excell_Ig-like"/>
</dbReference>
<feature type="signal peptide" evidence="3">
    <location>
        <begin position="1"/>
        <end position="18"/>
    </location>
</feature>
<feature type="domain" description="DUF5067" evidence="4">
    <location>
        <begin position="37"/>
        <end position="170"/>
    </location>
</feature>
<comment type="caution">
    <text evidence="5">The sequence shown here is derived from an EMBL/GenBank/DDBJ whole genome shotgun (WGS) entry which is preliminary data.</text>
</comment>
<organism evidence="5 7">
    <name type="scientific">Limosilactobacillus reuteri</name>
    <name type="common">Lactobacillus reuteri</name>
    <dbReference type="NCBI Taxonomy" id="1598"/>
    <lineage>
        <taxon>Bacteria</taxon>
        <taxon>Bacillati</taxon>
        <taxon>Bacillota</taxon>
        <taxon>Bacilli</taxon>
        <taxon>Lactobacillales</taxon>
        <taxon>Lactobacillaceae</taxon>
        <taxon>Limosilactobacillus</taxon>
    </lineage>
</organism>
<evidence type="ECO:0000256" key="2">
    <source>
        <dbReference type="SAM" id="MobiDB-lite"/>
    </source>
</evidence>
<dbReference type="InterPro" id="IPR031989">
    <property type="entry name" value="DUF5067"/>
</dbReference>
<keyword evidence="1 3" id="KW-0732">Signal</keyword>